<name>A0A0J6Z4Q7_9MYCO</name>
<comment type="caution">
    <text evidence="3">The sequence shown here is derived from an EMBL/GenBank/DDBJ whole genome shotgun (WGS) entry which is preliminary data.</text>
</comment>
<evidence type="ECO:0000313" key="3">
    <source>
        <dbReference type="EMBL" id="KMO79571.1"/>
    </source>
</evidence>
<dbReference type="SUPFAM" id="SSF48317">
    <property type="entry name" value="Acid phosphatase/Vanadium-dependent haloperoxidase"/>
    <property type="match status" value="1"/>
</dbReference>
<feature type="transmembrane region" description="Helical" evidence="1">
    <location>
        <begin position="104"/>
        <end position="124"/>
    </location>
</feature>
<dbReference type="InterPro" id="IPR036938">
    <property type="entry name" value="PAP2/HPO_sf"/>
</dbReference>
<sequence length="314" mass="34213">MTPTHPVTRARRRIADVGDDRLRRARRQWTAVLIVAVLVFVAVYLLAVQTTLGQRVEDTALRGADQVDPDLHRVALRAFHTISVSSQIAATVLVAAIGLLRRQVWLAVAGVGVILGGQAVTQILKFHVLTRPDLTEVDGQFAENTLPSGHTTAAMCLLFATMIVMPYRFRGIAMFLTLTWAVGMGAYTVIIQAHRLSDTLAADAVALAVACLAALLLSRTGRIRAVVSPSPQRYVLRTVFVVAASLIGAACLALGAVQMLHAIAAHVEDEPTAWRLFLSSQWLAAAGSIASALLFWWTWYRLETKRRHDPVATR</sequence>
<evidence type="ECO:0000313" key="4">
    <source>
        <dbReference type="EMBL" id="TDL05178.1"/>
    </source>
</evidence>
<reference evidence="3 5" key="1">
    <citation type="journal article" date="2015" name="Genome Biol. Evol.">
        <title>Characterization of Three Mycobacterium spp. with Potential Use in Bioremediation by Genome Sequencing and Comparative Genomics.</title>
        <authorList>
            <person name="Das S."/>
            <person name="Pettersson B.M."/>
            <person name="Behra P.R."/>
            <person name="Ramesh M."/>
            <person name="Dasgupta S."/>
            <person name="Bhattacharya A."/>
            <person name="Kirsebom L.A."/>
        </authorList>
    </citation>
    <scope>NUCLEOTIDE SEQUENCE [LARGE SCALE GENOMIC DNA]</scope>
    <source>
        <strain evidence="3 5">DSM 44075</strain>
    </source>
</reference>
<evidence type="ECO:0000313" key="5">
    <source>
        <dbReference type="Proteomes" id="UP000036313"/>
    </source>
</evidence>
<keyword evidence="1" id="KW-0472">Membrane</keyword>
<feature type="transmembrane region" description="Helical" evidence="1">
    <location>
        <begin position="199"/>
        <end position="218"/>
    </location>
</feature>
<feature type="transmembrane region" description="Helical" evidence="1">
    <location>
        <begin position="239"/>
        <end position="264"/>
    </location>
</feature>
<dbReference type="InterPro" id="IPR000326">
    <property type="entry name" value="PAP2/HPO"/>
</dbReference>
<dbReference type="Gene3D" id="1.20.144.10">
    <property type="entry name" value="Phosphatidic acid phosphatase type 2/haloperoxidase"/>
    <property type="match status" value="1"/>
</dbReference>
<feature type="transmembrane region" description="Helical" evidence="1">
    <location>
        <begin position="172"/>
        <end position="193"/>
    </location>
</feature>
<accession>A0A0J6Z4Q7</accession>
<dbReference type="AlphaFoldDB" id="A0A0J6Z4Q7"/>
<dbReference type="PATRIC" id="fig|1807.14.peg.1384"/>
<feature type="transmembrane region" description="Helical" evidence="1">
    <location>
        <begin position="78"/>
        <end position="97"/>
    </location>
</feature>
<organism evidence="3 5">
    <name type="scientific">Mycolicibacterium obuense</name>
    <dbReference type="NCBI Taxonomy" id="1807"/>
    <lineage>
        <taxon>Bacteria</taxon>
        <taxon>Bacillati</taxon>
        <taxon>Actinomycetota</taxon>
        <taxon>Actinomycetes</taxon>
        <taxon>Mycobacteriales</taxon>
        <taxon>Mycobacteriaceae</taxon>
        <taxon>Mycolicibacterium</taxon>
    </lineage>
</organism>
<keyword evidence="1" id="KW-0812">Transmembrane</keyword>
<feature type="transmembrane region" description="Helical" evidence="1">
    <location>
        <begin position="144"/>
        <end position="165"/>
    </location>
</feature>
<dbReference type="RefSeq" id="WP_082163996.1">
    <property type="nucleotide sequence ID" value="NZ_JYNU01000007.1"/>
</dbReference>
<dbReference type="Proteomes" id="UP000294952">
    <property type="component" value="Unassembled WGS sequence"/>
</dbReference>
<dbReference type="EMBL" id="SDLP01000007">
    <property type="protein sequence ID" value="TDL05178.1"/>
    <property type="molecule type" value="Genomic_DNA"/>
</dbReference>
<dbReference type="Proteomes" id="UP000036313">
    <property type="component" value="Unassembled WGS sequence"/>
</dbReference>
<feature type="domain" description="Phosphatidic acid phosphatase type 2/haloperoxidase" evidence="2">
    <location>
        <begin position="112"/>
        <end position="217"/>
    </location>
</feature>
<dbReference type="EMBL" id="JYNU01000007">
    <property type="protein sequence ID" value="KMO79571.1"/>
    <property type="molecule type" value="Genomic_DNA"/>
</dbReference>
<evidence type="ECO:0000256" key="1">
    <source>
        <dbReference type="SAM" id="Phobius"/>
    </source>
</evidence>
<evidence type="ECO:0000259" key="2">
    <source>
        <dbReference type="Pfam" id="PF01569"/>
    </source>
</evidence>
<dbReference type="Pfam" id="PF01569">
    <property type="entry name" value="PAP2"/>
    <property type="match status" value="1"/>
</dbReference>
<evidence type="ECO:0000313" key="6">
    <source>
        <dbReference type="Proteomes" id="UP000294952"/>
    </source>
</evidence>
<feature type="transmembrane region" description="Helical" evidence="1">
    <location>
        <begin position="276"/>
        <end position="297"/>
    </location>
</feature>
<protein>
    <submittedName>
        <fullName evidence="3">PAP2 superfamily protein</fullName>
    </submittedName>
    <submittedName>
        <fullName evidence="4">Phosphatase PAP2 family protein</fullName>
    </submittedName>
</protein>
<keyword evidence="1" id="KW-1133">Transmembrane helix</keyword>
<feature type="transmembrane region" description="Helical" evidence="1">
    <location>
        <begin position="29"/>
        <end position="47"/>
    </location>
</feature>
<reference evidence="4 6" key="2">
    <citation type="submission" date="2019-01" db="EMBL/GenBank/DDBJ databases">
        <title>High-quality-draft genome sequences of five non-tuberculosis mycobacteriaceae isolated from a nosocomial environment.</title>
        <authorList>
            <person name="Tiago I."/>
            <person name="Alarico S."/>
            <person name="Pereira S.G."/>
            <person name="Coelho C."/>
            <person name="Maranha A."/>
            <person name="Empadinhas N."/>
        </authorList>
    </citation>
    <scope>NUCLEOTIDE SEQUENCE [LARGE SCALE GENOMIC DNA]</scope>
    <source>
        <strain evidence="4 6">22DIII</strain>
    </source>
</reference>
<gene>
    <name evidence="4" type="ORF">EUA04_21800</name>
    <name evidence="3" type="ORF">MOBUDSM44075_01373</name>
</gene>
<proteinExistence type="predicted"/>